<protein>
    <recommendedName>
        <fullName evidence="6">Leucine-rich repeat-containing N-terminal plant-type domain-containing protein</fullName>
    </recommendedName>
</protein>
<dbReference type="Pfam" id="PF00560">
    <property type="entry name" value="LRR_1"/>
    <property type="match status" value="1"/>
</dbReference>
<dbReference type="InterPro" id="IPR001611">
    <property type="entry name" value="Leu-rich_rpt"/>
</dbReference>
<keyword evidence="2" id="KW-0732">Signal</keyword>
<name>A0AAD2CY28_9STRA</name>
<keyword evidence="3" id="KW-1133">Transmembrane helix</keyword>
<keyword evidence="3" id="KW-0812">Transmembrane</keyword>
<evidence type="ECO:0000256" key="3">
    <source>
        <dbReference type="SAM" id="Phobius"/>
    </source>
</evidence>
<reference evidence="4" key="1">
    <citation type="submission" date="2023-08" db="EMBL/GenBank/DDBJ databases">
        <authorList>
            <person name="Audoor S."/>
            <person name="Bilcke G."/>
        </authorList>
    </citation>
    <scope>NUCLEOTIDE SEQUENCE</scope>
</reference>
<dbReference type="PANTHER" id="PTHR48053:SF71">
    <property type="entry name" value="LEUCINE RICH REPEAT FAMILY PROTEIN, EXPRESSED"/>
    <property type="match status" value="1"/>
</dbReference>
<evidence type="ECO:0000313" key="4">
    <source>
        <dbReference type="EMBL" id="CAJ1945472.1"/>
    </source>
</evidence>
<dbReference type="EMBL" id="CAKOGP040001446">
    <property type="protein sequence ID" value="CAJ1945472.1"/>
    <property type="molecule type" value="Genomic_DNA"/>
</dbReference>
<dbReference type="InterPro" id="IPR051716">
    <property type="entry name" value="Plant_RL_S/T_kinase"/>
</dbReference>
<evidence type="ECO:0000256" key="2">
    <source>
        <dbReference type="ARBA" id="ARBA00022729"/>
    </source>
</evidence>
<evidence type="ECO:0008006" key="6">
    <source>
        <dbReference type="Google" id="ProtNLM"/>
    </source>
</evidence>
<proteinExistence type="predicted"/>
<dbReference type="Proteomes" id="UP001295423">
    <property type="component" value="Unassembled WGS sequence"/>
</dbReference>
<organism evidence="4 5">
    <name type="scientific">Cylindrotheca closterium</name>
    <dbReference type="NCBI Taxonomy" id="2856"/>
    <lineage>
        <taxon>Eukaryota</taxon>
        <taxon>Sar</taxon>
        <taxon>Stramenopiles</taxon>
        <taxon>Ochrophyta</taxon>
        <taxon>Bacillariophyta</taxon>
        <taxon>Bacillariophyceae</taxon>
        <taxon>Bacillariophycidae</taxon>
        <taxon>Bacillariales</taxon>
        <taxon>Bacillariaceae</taxon>
        <taxon>Cylindrotheca</taxon>
    </lineage>
</organism>
<evidence type="ECO:0000256" key="1">
    <source>
        <dbReference type="ARBA" id="ARBA00004167"/>
    </source>
</evidence>
<dbReference type="InterPro" id="IPR032675">
    <property type="entry name" value="LRR_dom_sf"/>
</dbReference>
<sequence>MQFSERMHVANGEAVDSMEVTVVPPTTINTTPSFKAKSIVWLGSLVLTGLFITIICIVLLRSGENDIADGVDMAVVDRQGYYTYLLETYDPFPSTPQDQAITWLAFQDEPLSGKDLEDRLNQRYALVVLYYAHGGAFSWNSINDDPGSGWINSGGVGVHECDWKGVDCSNNGTSRQITGLRLSAEQGIKLTGSQLSTEIGFLTNLQSLYMADQGIQASIPSDWRTLTNLMILDLSNNEIRSTIPDFLGDFTSLQAVLLGGNLLSGSIPASLDDSNIERLELQHNSGMEGRIEVLLTSMPKLSYLDVSSTSVSGFLPSTEVQALQELHAWGSRITGTIPSEISTWSNLGQSRIIGTIPSEAGLLPNLEAINLSSLSMNGTLPTELSLLETLSSLELRVSSFIGTLPTEYAQLNDLVVLDIAYNGGMHGPVPREYQNMKSLKNLYLHGTRLSGTVDPGMCSLHLTHFTADCIERGEVELNCNCCTECFNLP</sequence>
<keyword evidence="3" id="KW-0472">Membrane</keyword>
<dbReference type="Gene3D" id="3.80.10.10">
    <property type="entry name" value="Ribonuclease Inhibitor"/>
    <property type="match status" value="2"/>
</dbReference>
<accession>A0AAD2CY28</accession>
<gene>
    <name evidence="4" type="ORF">CYCCA115_LOCUS9616</name>
</gene>
<comment type="caution">
    <text evidence="4">The sequence shown here is derived from an EMBL/GenBank/DDBJ whole genome shotgun (WGS) entry which is preliminary data.</text>
</comment>
<dbReference type="SUPFAM" id="SSF52058">
    <property type="entry name" value="L domain-like"/>
    <property type="match status" value="1"/>
</dbReference>
<evidence type="ECO:0000313" key="5">
    <source>
        <dbReference type="Proteomes" id="UP001295423"/>
    </source>
</evidence>
<dbReference type="PANTHER" id="PTHR48053">
    <property type="entry name" value="LEUCINE RICH REPEAT FAMILY PROTEIN, EXPRESSED"/>
    <property type="match status" value="1"/>
</dbReference>
<dbReference type="AlphaFoldDB" id="A0AAD2CY28"/>
<comment type="subcellular location">
    <subcellularLocation>
        <location evidence="1">Membrane</location>
        <topology evidence="1">Single-pass membrane protein</topology>
    </subcellularLocation>
</comment>
<dbReference type="GO" id="GO:0016020">
    <property type="term" value="C:membrane"/>
    <property type="evidence" value="ECO:0007669"/>
    <property type="project" value="UniProtKB-SubCell"/>
</dbReference>
<keyword evidence="5" id="KW-1185">Reference proteome</keyword>
<feature type="transmembrane region" description="Helical" evidence="3">
    <location>
        <begin position="39"/>
        <end position="60"/>
    </location>
</feature>